<dbReference type="Gene3D" id="3.30.70.1430">
    <property type="entry name" value="Multidrug efflux transporter AcrB pore domain"/>
    <property type="match status" value="2"/>
</dbReference>
<keyword evidence="3" id="KW-0997">Cell inner membrane</keyword>
<comment type="caution">
    <text evidence="9">The sequence shown here is derived from an EMBL/GenBank/DDBJ whole genome shotgun (WGS) entry which is preliminary data.</text>
</comment>
<protein>
    <submittedName>
        <fullName evidence="9">MMPL family transporter</fullName>
    </submittedName>
</protein>
<dbReference type="Pfam" id="PF00873">
    <property type="entry name" value="ACR_tran"/>
    <property type="match status" value="2"/>
</dbReference>
<dbReference type="PANTHER" id="PTHR32063">
    <property type="match status" value="1"/>
</dbReference>
<feature type="transmembrane region" description="Helical" evidence="8">
    <location>
        <begin position="1016"/>
        <end position="1037"/>
    </location>
</feature>
<organism evidence="9 10">
    <name type="scientific">Acetobacter conturbans</name>
    <dbReference type="NCBI Taxonomy" id="1737472"/>
    <lineage>
        <taxon>Bacteria</taxon>
        <taxon>Pseudomonadati</taxon>
        <taxon>Pseudomonadota</taxon>
        <taxon>Alphaproteobacteria</taxon>
        <taxon>Acetobacterales</taxon>
        <taxon>Acetobacteraceae</taxon>
        <taxon>Acetobacter</taxon>
    </lineage>
</organism>
<feature type="transmembrane region" description="Helical" evidence="8">
    <location>
        <begin position="971"/>
        <end position="996"/>
    </location>
</feature>
<dbReference type="PRINTS" id="PR00702">
    <property type="entry name" value="ACRIFLAVINRP"/>
</dbReference>
<evidence type="ECO:0000256" key="8">
    <source>
        <dbReference type="SAM" id="Phobius"/>
    </source>
</evidence>
<feature type="transmembrane region" description="Helical" evidence="8">
    <location>
        <begin position="12"/>
        <end position="32"/>
    </location>
</feature>
<evidence type="ECO:0000256" key="4">
    <source>
        <dbReference type="ARBA" id="ARBA00022692"/>
    </source>
</evidence>
<evidence type="ECO:0000256" key="6">
    <source>
        <dbReference type="ARBA" id="ARBA00023136"/>
    </source>
</evidence>
<dbReference type="InterPro" id="IPR001036">
    <property type="entry name" value="Acrflvin-R"/>
</dbReference>
<feature type="transmembrane region" description="Helical" evidence="8">
    <location>
        <begin position="1049"/>
        <end position="1075"/>
    </location>
</feature>
<dbReference type="SUPFAM" id="SSF82714">
    <property type="entry name" value="Multidrug efflux transporter AcrB TolC docking domain, DN and DC subdomains"/>
    <property type="match status" value="2"/>
</dbReference>
<feature type="transmembrane region" description="Helical" evidence="8">
    <location>
        <begin position="921"/>
        <end position="938"/>
    </location>
</feature>
<dbReference type="Gene3D" id="3.30.70.1320">
    <property type="entry name" value="Multidrug efflux transporter AcrB pore domain like"/>
    <property type="match status" value="1"/>
</dbReference>
<sequence length="1104" mass="118391">MSIVALCIRRPIGTTLAVLGLMIAGMIGYSLLPIADLPNVDLPVIQVQAQQAGGTPEEIASTIAEPLEQHLGTISGLTEMTSQSVLGQVNISLQFETSRDVNSAARDVQAAIHAARADLPTTLRQDPVYHEANTAGMPILILALTSRTRSPAQIYDAATNVLEQHLSQISGVGQVELGGGALPAVRVEMNPLKIFKYGIGFEDIRAALAAANANTPKGFLTRGNQRIILKTNDQVRNAKDLKGLIVAYRSNRPVRLEDIADVSDGVEDVENGGFYNGERAVLVIIFPRTGANIVQTIDQIKAQFPLLTAALPADVELHVGMDRSFTIRAALSDTKNTLLLSVLLVVAVVLIFLRSPRTTLVPAVVIPASLITTFGVMELLHYSLDNLSLMALTISTGFVVDDAIVVIENISRHMERGETRAVAVLAGAQEVAFTVLSVSVSLVAVFFPILMLGGLIGNVLHEFAVTISVTVIVSMGLSLTLTPMMCSRVLRESDIRHTDTSKGGIWSRVSAVLERAFNGLQHAYERSLLVALRHRKTVILSLPVTIAIMVVLFVRMPKGLLPTTDSGTMMAHLTADQAISFQAMMQKITGVQKSILANKDVVSVTGFVGGRTAANQSNMFIELKDKTQRSSTVLQTMSDLRRRTSDVAGAQFIAMLPSLLPSGARMSNGAYQYSLQSSDATTLYDWMPRLQAALQRHHELADISTDIQRGGLASDVDINRDLAGRTALTAQLVTNALYDAFGQRAASVIYNPLNQYRVVMNVQSRYWADSDMLRRVWVSVSGGTASGSTQSNTIRMSSATTSTETTSASTNSASFKNSIQNSLAGGNGASSGSAVSSTSETLVPLSAVSNIKDGITSLTVNHQGQALAATLSFNLSAGASMSDAVRIINEEMVKLKVPSTIHGSFAGTAAQFQTSTSSEPLLIIAALAAVYMVLGILYESFVHPLTILSTLPSAGVGALLALYFFGQEFDVIALIGLILLIGIVKKNAIMLVDFAINAERHDNLSAEEAIHTACLLRFRPILMTTIAAAMGALPLVIGSGYGSELRRPLGIAIVGGLLFSQILTLYTTPVIYLFLDHFGQWMRRARQPFFLILSRIFYPVSSRS</sequence>
<keyword evidence="4 8" id="KW-0812">Transmembrane</keyword>
<feature type="transmembrane region" description="Helical" evidence="8">
    <location>
        <begin position="360"/>
        <end position="381"/>
    </location>
</feature>
<feature type="transmembrane region" description="Helical" evidence="8">
    <location>
        <begin position="463"/>
        <end position="486"/>
    </location>
</feature>
<keyword evidence="5 8" id="KW-1133">Transmembrane helix</keyword>
<reference evidence="9 10" key="1">
    <citation type="journal article" date="2020" name="Int. J. Syst. Evol. Microbiol.">
        <title>Novel acetic acid bacteria from cider fermentations: Acetobacter conturbans sp. nov. and Acetobacter fallax sp. nov.</title>
        <authorList>
            <person name="Sombolestani A.S."/>
            <person name="Cleenwerck I."/>
            <person name="Cnockaert M."/>
            <person name="Borremans W."/>
            <person name="Wieme A.D."/>
            <person name="De Vuyst L."/>
            <person name="Vandamme P."/>
        </authorList>
    </citation>
    <scope>NUCLEOTIDE SEQUENCE [LARGE SCALE GENOMIC DNA]</scope>
    <source>
        <strain evidence="9 10">LMG 1627</strain>
    </source>
</reference>
<evidence type="ECO:0000256" key="7">
    <source>
        <dbReference type="SAM" id="MobiDB-lite"/>
    </source>
</evidence>
<dbReference type="Gene3D" id="1.20.1640.10">
    <property type="entry name" value="Multidrug efflux transporter AcrB transmembrane domain"/>
    <property type="match status" value="3"/>
</dbReference>
<dbReference type="Gene3D" id="3.30.70.1440">
    <property type="entry name" value="Multidrug efflux transporter AcrB pore domain"/>
    <property type="match status" value="2"/>
</dbReference>
<accession>A0ABX0K583</accession>
<evidence type="ECO:0000256" key="5">
    <source>
        <dbReference type="ARBA" id="ARBA00022989"/>
    </source>
</evidence>
<proteinExistence type="predicted"/>
<feature type="region of interest" description="Disordered" evidence="7">
    <location>
        <begin position="782"/>
        <end position="813"/>
    </location>
</feature>
<dbReference type="EMBL" id="WOSY01000013">
    <property type="protein sequence ID" value="NHN89508.1"/>
    <property type="molecule type" value="Genomic_DNA"/>
</dbReference>
<evidence type="ECO:0000256" key="1">
    <source>
        <dbReference type="ARBA" id="ARBA00022448"/>
    </source>
</evidence>
<evidence type="ECO:0000256" key="2">
    <source>
        <dbReference type="ARBA" id="ARBA00022475"/>
    </source>
</evidence>
<feature type="transmembrane region" description="Helical" evidence="8">
    <location>
        <begin position="431"/>
        <end position="457"/>
    </location>
</feature>
<feature type="transmembrane region" description="Helical" evidence="8">
    <location>
        <begin position="537"/>
        <end position="556"/>
    </location>
</feature>
<dbReference type="Proteomes" id="UP000631653">
    <property type="component" value="Unassembled WGS sequence"/>
</dbReference>
<feature type="transmembrane region" description="Helical" evidence="8">
    <location>
        <begin position="337"/>
        <end position="353"/>
    </location>
</feature>
<evidence type="ECO:0000313" key="9">
    <source>
        <dbReference type="EMBL" id="NHN89508.1"/>
    </source>
</evidence>
<dbReference type="InterPro" id="IPR027463">
    <property type="entry name" value="AcrB_DN_DC_subdom"/>
</dbReference>
<name>A0ABX0K583_9PROT</name>
<keyword evidence="2" id="KW-1003">Cell membrane</keyword>
<evidence type="ECO:0000256" key="3">
    <source>
        <dbReference type="ARBA" id="ARBA00022519"/>
    </source>
</evidence>
<evidence type="ECO:0000313" key="10">
    <source>
        <dbReference type="Proteomes" id="UP000631653"/>
    </source>
</evidence>
<dbReference type="PANTHER" id="PTHR32063:SF34">
    <property type="entry name" value="MULTIDRUG RESISTANCE PROTEIN MDTC"/>
    <property type="match status" value="1"/>
</dbReference>
<keyword evidence="6 8" id="KW-0472">Membrane</keyword>
<dbReference type="SUPFAM" id="SSF82693">
    <property type="entry name" value="Multidrug efflux transporter AcrB pore domain, PN1, PN2, PC1 and PC2 subdomains"/>
    <property type="match status" value="3"/>
</dbReference>
<dbReference type="SUPFAM" id="SSF82866">
    <property type="entry name" value="Multidrug efflux transporter AcrB transmembrane domain"/>
    <property type="match status" value="2"/>
</dbReference>
<dbReference type="Gene3D" id="3.30.2090.10">
    <property type="entry name" value="Multidrug efflux transporter AcrB TolC docking domain, DN and DC subdomains"/>
    <property type="match status" value="3"/>
</dbReference>
<feature type="transmembrane region" description="Helical" evidence="8">
    <location>
        <begin position="945"/>
        <end position="965"/>
    </location>
</feature>
<feature type="transmembrane region" description="Helical" evidence="8">
    <location>
        <begin position="387"/>
        <end position="410"/>
    </location>
</feature>
<keyword evidence="10" id="KW-1185">Reference proteome</keyword>
<keyword evidence="1" id="KW-0813">Transport</keyword>
<gene>
    <name evidence="9" type="ORF">GOB81_12880</name>
</gene>
<dbReference type="RefSeq" id="WP_173570841.1">
    <property type="nucleotide sequence ID" value="NZ_WOSY01000013.1"/>
</dbReference>